<accession>A0A9D1F1M3</accession>
<evidence type="ECO:0000313" key="3">
    <source>
        <dbReference type="Proteomes" id="UP000823928"/>
    </source>
</evidence>
<sequence length="209" mass="22798">MIKPTAMNRFTNHIFKNYAKDSGKLLVHVGTGVTVIGASAQVGMLLADKQIEGHTKKFLVNQEIITSGACIALYYSICEGVRRGVNKILESGKLLTQNAASYISSVNTENTDSKPENWKNVFTKDEMKKGLSYNLEHITESKVYKNTKNELKSQTLEMSKRAAEVFHNYKNGVSVLAVLAASVFAGNIAGPVIGNILASLPAKQDCKKS</sequence>
<proteinExistence type="predicted"/>
<organism evidence="2 3">
    <name type="scientific">Candidatus Scatousia excrementigallinarum</name>
    <dbReference type="NCBI Taxonomy" id="2840935"/>
    <lineage>
        <taxon>Bacteria</taxon>
        <taxon>Candidatus Scatousia</taxon>
    </lineage>
</organism>
<gene>
    <name evidence="2" type="ORF">IAC10_14415</name>
</gene>
<keyword evidence="1" id="KW-1133">Transmembrane helix</keyword>
<feature type="transmembrane region" description="Helical" evidence="1">
    <location>
        <begin position="25"/>
        <end position="46"/>
    </location>
</feature>
<dbReference type="AlphaFoldDB" id="A0A9D1F1M3"/>
<name>A0A9D1F1M3_9BACT</name>
<reference evidence="2" key="2">
    <citation type="journal article" date="2021" name="PeerJ">
        <title>Extensive microbial diversity within the chicken gut microbiome revealed by metagenomics and culture.</title>
        <authorList>
            <person name="Gilroy R."/>
            <person name="Ravi A."/>
            <person name="Getino M."/>
            <person name="Pursley I."/>
            <person name="Horton D.L."/>
            <person name="Alikhan N.F."/>
            <person name="Baker D."/>
            <person name="Gharbi K."/>
            <person name="Hall N."/>
            <person name="Watson M."/>
            <person name="Adriaenssens E.M."/>
            <person name="Foster-Nyarko E."/>
            <person name="Jarju S."/>
            <person name="Secka A."/>
            <person name="Antonio M."/>
            <person name="Oren A."/>
            <person name="Chaudhuri R.R."/>
            <person name="La Ragione R."/>
            <person name="Hildebrand F."/>
            <person name="Pallen M.J."/>
        </authorList>
    </citation>
    <scope>NUCLEOTIDE SEQUENCE</scope>
    <source>
        <strain evidence="2">6276</strain>
    </source>
</reference>
<protein>
    <submittedName>
        <fullName evidence="2">Uncharacterized protein</fullName>
    </submittedName>
</protein>
<keyword evidence="1" id="KW-0472">Membrane</keyword>
<evidence type="ECO:0000313" key="2">
    <source>
        <dbReference type="EMBL" id="HIS37794.1"/>
    </source>
</evidence>
<reference evidence="2" key="1">
    <citation type="submission" date="2020-10" db="EMBL/GenBank/DDBJ databases">
        <authorList>
            <person name="Gilroy R."/>
        </authorList>
    </citation>
    <scope>NUCLEOTIDE SEQUENCE</scope>
    <source>
        <strain evidence="2">6276</strain>
    </source>
</reference>
<dbReference type="EMBL" id="DVIU01000294">
    <property type="protein sequence ID" value="HIS37794.1"/>
    <property type="molecule type" value="Genomic_DNA"/>
</dbReference>
<comment type="caution">
    <text evidence="2">The sequence shown here is derived from an EMBL/GenBank/DDBJ whole genome shotgun (WGS) entry which is preliminary data.</text>
</comment>
<keyword evidence="1" id="KW-0812">Transmembrane</keyword>
<dbReference type="Proteomes" id="UP000823928">
    <property type="component" value="Unassembled WGS sequence"/>
</dbReference>
<evidence type="ECO:0000256" key="1">
    <source>
        <dbReference type="SAM" id="Phobius"/>
    </source>
</evidence>